<dbReference type="EC" id="2.7.7.65" evidence="1"/>
<dbReference type="PANTHER" id="PTHR45138:SF9">
    <property type="entry name" value="DIGUANYLATE CYCLASE DGCM-RELATED"/>
    <property type="match status" value="1"/>
</dbReference>
<evidence type="ECO:0000259" key="4">
    <source>
        <dbReference type="PROSITE" id="PS50887"/>
    </source>
</evidence>
<evidence type="ECO:0000313" key="5">
    <source>
        <dbReference type="EMBL" id="UXP32089.1"/>
    </source>
</evidence>
<dbReference type="SUPFAM" id="SSF55073">
    <property type="entry name" value="Nucleotide cyclase"/>
    <property type="match status" value="1"/>
</dbReference>
<name>A0ABY6CNY8_9BACT</name>
<dbReference type="RefSeq" id="WP_262309526.1">
    <property type="nucleotide sequence ID" value="NZ_CP106679.1"/>
</dbReference>
<dbReference type="InterPro" id="IPR029787">
    <property type="entry name" value="Nucleotide_cyclase"/>
</dbReference>
<keyword evidence="3" id="KW-1133">Transmembrane helix</keyword>
<dbReference type="Gene3D" id="3.30.70.270">
    <property type="match status" value="1"/>
</dbReference>
<dbReference type="CDD" id="cd01949">
    <property type="entry name" value="GGDEF"/>
    <property type="match status" value="1"/>
</dbReference>
<evidence type="ECO:0000256" key="3">
    <source>
        <dbReference type="SAM" id="Phobius"/>
    </source>
</evidence>
<sequence>MRYLKDSFSKFKKDVLSKVFYDLLKYLFITFILVLVLKYVPIAKEKLELELSITLWVILIYSLVLIGISLTTSYLLFNKRFKKIQADSQIDELTGLKNYKALELDIDNLISNWNSNDEPISFILLDIDDFKKFNEDNSYEVADKILTKLGNLLTKDSRITDETYRYFMRGDEFLIIAKKTSISNAQIAAERKRKLIADSTFNIDGKNFNFTVSCGVTEYNQGELKSEVLERVNQALQSAKKKPNKNCTEIIV</sequence>
<dbReference type="EMBL" id="CP106679">
    <property type="protein sequence ID" value="UXP32089.1"/>
    <property type="molecule type" value="Genomic_DNA"/>
</dbReference>
<feature type="transmembrane region" description="Helical" evidence="3">
    <location>
        <begin position="20"/>
        <end position="41"/>
    </location>
</feature>
<feature type="domain" description="GGDEF" evidence="4">
    <location>
        <begin position="118"/>
        <end position="252"/>
    </location>
</feature>
<comment type="catalytic activity">
    <reaction evidence="2">
        <text>2 GTP = 3',3'-c-di-GMP + 2 diphosphate</text>
        <dbReference type="Rhea" id="RHEA:24898"/>
        <dbReference type="ChEBI" id="CHEBI:33019"/>
        <dbReference type="ChEBI" id="CHEBI:37565"/>
        <dbReference type="ChEBI" id="CHEBI:58805"/>
        <dbReference type="EC" id="2.7.7.65"/>
    </reaction>
</comment>
<dbReference type="PANTHER" id="PTHR45138">
    <property type="entry name" value="REGULATORY COMPONENTS OF SENSORY TRANSDUCTION SYSTEM"/>
    <property type="match status" value="1"/>
</dbReference>
<accession>A0ABY6CNY8</accession>
<evidence type="ECO:0000313" key="6">
    <source>
        <dbReference type="Proteomes" id="UP001065174"/>
    </source>
</evidence>
<keyword evidence="3" id="KW-0812">Transmembrane</keyword>
<proteinExistence type="predicted"/>
<evidence type="ECO:0000256" key="2">
    <source>
        <dbReference type="ARBA" id="ARBA00034247"/>
    </source>
</evidence>
<keyword evidence="3" id="KW-0472">Membrane</keyword>
<gene>
    <name evidence="5" type="ORF">N6H18_17235</name>
</gene>
<dbReference type="InterPro" id="IPR000160">
    <property type="entry name" value="GGDEF_dom"/>
</dbReference>
<dbReference type="Proteomes" id="UP001065174">
    <property type="component" value="Chromosome"/>
</dbReference>
<dbReference type="Pfam" id="PF00990">
    <property type="entry name" value="GGDEF"/>
    <property type="match status" value="1"/>
</dbReference>
<reference evidence="5" key="1">
    <citation type="submission" date="2022-09" db="EMBL/GenBank/DDBJ databases">
        <title>Comparative genomics and taxonomic characterization of three novel marine species of genus Reichenbachiella exhibiting antioxidant and polysaccharide degradation activities.</title>
        <authorList>
            <person name="Muhammad N."/>
            <person name="Lee Y.-J."/>
            <person name="Ko J."/>
            <person name="Kim S.-G."/>
        </authorList>
    </citation>
    <scope>NUCLEOTIDE SEQUENCE</scope>
    <source>
        <strain evidence="5">BKB1-1</strain>
    </source>
</reference>
<protein>
    <recommendedName>
        <fullName evidence="1">diguanylate cyclase</fullName>
        <ecNumber evidence="1">2.7.7.65</ecNumber>
    </recommendedName>
</protein>
<dbReference type="PROSITE" id="PS50887">
    <property type="entry name" value="GGDEF"/>
    <property type="match status" value="1"/>
</dbReference>
<dbReference type="InterPro" id="IPR043128">
    <property type="entry name" value="Rev_trsase/Diguanyl_cyclase"/>
</dbReference>
<evidence type="ECO:0000256" key="1">
    <source>
        <dbReference type="ARBA" id="ARBA00012528"/>
    </source>
</evidence>
<keyword evidence="6" id="KW-1185">Reference proteome</keyword>
<dbReference type="InterPro" id="IPR050469">
    <property type="entry name" value="Diguanylate_Cyclase"/>
</dbReference>
<dbReference type="SMART" id="SM00267">
    <property type="entry name" value="GGDEF"/>
    <property type="match status" value="1"/>
</dbReference>
<dbReference type="NCBIfam" id="TIGR00254">
    <property type="entry name" value="GGDEF"/>
    <property type="match status" value="1"/>
</dbReference>
<organism evidence="5 6">
    <name type="scientific">Reichenbachiella agarivorans</name>
    <dbReference type="NCBI Taxonomy" id="2979464"/>
    <lineage>
        <taxon>Bacteria</taxon>
        <taxon>Pseudomonadati</taxon>
        <taxon>Bacteroidota</taxon>
        <taxon>Cytophagia</taxon>
        <taxon>Cytophagales</taxon>
        <taxon>Reichenbachiellaceae</taxon>
        <taxon>Reichenbachiella</taxon>
    </lineage>
</organism>
<feature type="transmembrane region" description="Helical" evidence="3">
    <location>
        <begin position="53"/>
        <end position="77"/>
    </location>
</feature>